<protein>
    <submittedName>
        <fullName evidence="1">Uncharacterized protein</fullName>
    </submittedName>
</protein>
<dbReference type="STRING" id="1798692.A3G00_03315"/>
<dbReference type="EMBL" id="MFQN01000003">
    <property type="protein sequence ID" value="OGH75759.1"/>
    <property type="molecule type" value="Genomic_DNA"/>
</dbReference>
<accession>A0A1F6MVR8</accession>
<sequence>MNGFQFGYNLENNKSLLFFVGVASETDHLPFGDVRKKWSHDALAEKDKEIKTTEDYYMNNAKIACRELIKLFEGSP</sequence>
<dbReference type="AlphaFoldDB" id="A0A1F6MVR8"/>
<name>A0A1F6MVR8_9BACT</name>
<evidence type="ECO:0000313" key="1">
    <source>
        <dbReference type="EMBL" id="OGH75759.1"/>
    </source>
</evidence>
<proteinExistence type="predicted"/>
<organism evidence="1 2">
    <name type="scientific">Candidatus Magasanikbacteria bacterium RIFCSPLOWO2_12_FULL_43_12</name>
    <dbReference type="NCBI Taxonomy" id="1798692"/>
    <lineage>
        <taxon>Bacteria</taxon>
        <taxon>Candidatus Magasanikiibacteriota</taxon>
    </lineage>
</organism>
<dbReference type="Proteomes" id="UP000178347">
    <property type="component" value="Unassembled WGS sequence"/>
</dbReference>
<comment type="caution">
    <text evidence="1">The sequence shown here is derived from an EMBL/GenBank/DDBJ whole genome shotgun (WGS) entry which is preliminary data.</text>
</comment>
<evidence type="ECO:0000313" key="2">
    <source>
        <dbReference type="Proteomes" id="UP000178347"/>
    </source>
</evidence>
<gene>
    <name evidence="1" type="ORF">A3G00_03315</name>
</gene>
<reference evidence="1 2" key="1">
    <citation type="journal article" date="2016" name="Nat. Commun.">
        <title>Thousands of microbial genomes shed light on interconnected biogeochemical processes in an aquifer system.</title>
        <authorList>
            <person name="Anantharaman K."/>
            <person name="Brown C.T."/>
            <person name="Hug L.A."/>
            <person name="Sharon I."/>
            <person name="Castelle C.J."/>
            <person name="Probst A.J."/>
            <person name="Thomas B.C."/>
            <person name="Singh A."/>
            <person name="Wilkins M.J."/>
            <person name="Karaoz U."/>
            <person name="Brodie E.L."/>
            <person name="Williams K.H."/>
            <person name="Hubbard S.S."/>
            <person name="Banfield J.F."/>
        </authorList>
    </citation>
    <scope>NUCLEOTIDE SEQUENCE [LARGE SCALE GENOMIC DNA]</scope>
</reference>